<proteinExistence type="predicted"/>
<protein>
    <submittedName>
        <fullName evidence="2">Uncharacterized protein</fullName>
    </submittedName>
</protein>
<evidence type="ECO:0000256" key="1">
    <source>
        <dbReference type="SAM" id="MobiDB-lite"/>
    </source>
</evidence>
<organism evidence="2">
    <name type="scientific">Vitis vinifera</name>
    <name type="common">Grape</name>
    <dbReference type="NCBI Taxonomy" id="29760"/>
    <lineage>
        <taxon>Eukaryota</taxon>
        <taxon>Viridiplantae</taxon>
        <taxon>Streptophyta</taxon>
        <taxon>Embryophyta</taxon>
        <taxon>Tracheophyta</taxon>
        <taxon>Spermatophyta</taxon>
        <taxon>Magnoliopsida</taxon>
        <taxon>eudicotyledons</taxon>
        <taxon>Gunneridae</taxon>
        <taxon>Pentapetalae</taxon>
        <taxon>rosids</taxon>
        <taxon>Vitales</taxon>
        <taxon>Vitaceae</taxon>
        <taxon>Viteae</taxon>
        <taxon>Vitis</taxon>
    </lineage>
</organism>
<dbReference type="AlphaFoldDB" id="A5ALK1"/>
<feature type="region of interest" description="Disordered" evidence="1">
    <location>
        <begin position="43"/>
        <end position="81"/>
    </location>
</feature>
<accession>A5ALK1</accession>
<evidence type="ECO:0000313" key="2">
    <source>
        <dbReference type="EMBL" id="CAN66868.1"/>
    </source>
</evidence>
<feature type="compositionally biased region" description="Low complexity" evidence="1">
    <location>
        <begin position="51"/>
        <end position="60"/>
    </location>
</feature>
<sequence length="98" mass="10514">MLAASAMRADGAEELMAEKLQQAARWPAGAALAGERWRRRRAAAATSELSGGASTTAIGSAAGGAARGGENERRRRKKKKKVFRPWSFRPILVLELGH</sequence>
<name>A5ALK1_VITVI</name>
<dbReference type="EMBL" id="AM429624">
    <property type="protein sequence ID" value="CAN66868.1"/>
    <property type="molecule type" value="Genomic_DNA"/>
</dbReference>
<reference evidence="2" key="1">
    <citation type="journal article" date="2007" name="PLoS ONE">
        <title>The first genome sequence of an elite grapevine cultivar (Pinot noir Vitis vinifera L.): coping with a highly heterozygous genome.</title>
        <authorList>
            <person name="Velasco R."/>
            <person name="Zharkikh A."/>
            <person name="Troggio M."/>
            <person name="Cartwright D.A."/>
            <person name="Cestaro A."/>
            <person name="Pruss D."/>
            <person name="Pindo M."/>
            <person name="FitzGerald L.M."/>
            <person name="Vezzulli S."/>
            <person name="Reid J."/>
            <person name="Malacarne G."/>
            <person name="Iliev D."/>
            <person name="Coppola G."/>
            <person name="Wardell B."/>
            <person name="Micheletti D."/>
            <person name="Macalma T."/>
            <person name="Facci M."/>
            <person name="Mitchell J.T."/>
            <person name="Perazzolli M."/>
            <person name="Eldredge G."/>
            <person name="Gatto P."/>
            <person name="Oyzerski R."/>
            <person name="Moretto M."/>
            <person name="Gutin N."/>
            <person name="Stefanini M."/>
            <person name="Chen Y."/>
            <person name="Segala C."/>
            <person name="Davenport C."/>
            <person name="Dematte L."/>
            <person name="Mraz A."/>
            <person name="Battilana J."/>
            <person name="Stormo K."/>
            <person name="Costa F."/>
            <person name="Tao Q."/>
            <person name="Si-Ammour A."/>
            <person name="Harkins T."/>
            <person name="Lackey A."/>
            <person name="Perbost C."/>
            <person name="Taillon B."/>
            <person name="Stella A."/>
            <person name="Solovyev V."/>
            <person name="Fawcett J.A."/>
            <person name="Sterck L."/>
            <person name="Vandepoele K."/>
            <person name="Grando S.M."/>
            <person name="Toppo S."/>
            <person name="Moser C."/>
            <person name="Lanchbury J."/>
            <person name="Bogden R."/>
            <person name="Skolnick M."/>
            <person name="Sgaramella V."/>
            <person name="Bhatnagar S.K."/>
            <person name="Fontana P."/>
            <person name="Gutin A."/>
            <person name="Van de Peer Y."/>
            <person name="Salamini F."/>
            <person name="Viola R."/>
        </authorList>
    </citation>
    <scope>NUCLEOTIDE SEQUENCE</scope>
</reference>
<gene>
    <name evidence="2" type="ORF">VITISV_035829</name>
</gene>